<dbReference type="Pfam" id="PF04347">
    <property type="entry name" value="FliO"/>
    <property type="match status" value="1"/>
</dbReference>
<dbReference type="InterPro" id="IPR022781">
    <property type="entry name" value="Flagellar_biosynth_FliO"/>
</dbReference>
<keyword evidence="3 7" id="KW-1133">Transmembrane helix</keyword>
<evidence type="ECO:0000313" key="9">
    <source>
        <dbReference type="Proteomes" id="UP001204142"/>
    </source>
</evidence>
<feature type="transmembrane region" description="Helical" evidence="7">
    <location>
        <begin position="30"/>
        <end position="52"/>
    </location>
</feature>
<comment type="caution">
    <text evidence="8">The sequence shown here is derived from an EMBL/GenBank/DDBJ whole genome shotgun (WGS) entry which is preliminary data.</text>
</comment>
<name>A0ABT1WK14_9BURK</name>
<keyword evidence="8" id="KW-0966">Cell projection</keyword>
<keyword evidence="1 7" id="KW-1003">Cell membrane</keyword>
<evidence type="ECO:0000256" key="5">
    <source>
        <dbReference type="ARBA" id="ARBA00023143"/>
    </source>
</evidence>
<feature type="transmembrane region" description="Helical" evidence="7">
    <location>
        <begin position="72"/>
        <end position="94"/>
    </location>
</feature>
<keyword evidence="9" id="KW-1185">Reference proteome</keyword>
<dbReference type="Proteomes" id="UP001204142">
    <property type="component" value="Unassembled WGS sequence"/>
</dbReference>
<evidence type="ECO:0000256" key="6">
    <source>
        <dbReference type="ARBA" id="ARBA00037937"/>
    </source>
</evidence>
<evidence type="ECO:0000256" key="3">
    <source>
        <dbReference type="ARBA" id="ARBA00022989"/>
    </source>
</evidence>
<evidence type="ECO:0000256" key="4">
    <source>
        <dbReference type="ARBA" id="ARBA00023136"/>
    </source>
</evidence>
<protein>
    <recommendedName>
        <fullName evidence="7">Flagellar protein</fullName>
    </recommendedName>
</protein>
<dbReference type="InterPro" id="IPR052205">
    <property type="entry name" value="FliO/MopB"/>
</dbReference>
<evidence type="ECO:0000256" key="2">
    <source>
        <dbReference type="ARBA" id="ARBA00022692"/>
    </source>
</evidence>
<dbReference type="EMBL" id="JANIGO010000007">
    <property type="protein sequence ID" value="MCQ8897764.1"/>
    <property type="molecule type" value="Genomic_DNA"/>
</dbReference>
<proteinExistence type="inferred from homology"/>
<organism evidence="8 9">
    <name type="scientific">Limnobacter humi</name>
    <dbReference type="NCBI Taxonomy" id="1778671"/>
    <lineage>
        <taxon>Bacteria</taxon>
        <taxon>Pseudomonadati</taxon>
        <taxon>Pseudomonadota</taxon>
        <taxon>Betaproteobacteria</taxon>
        <taxon>Burkholderiales</taxon>
        <taxon>Burkholderiaceae</taxon>
        <taxon>Limnobacter</taxon>
    </lineage>
</organism>
<sequence>MSQHNNQLISQTEHPASSWTRRACHTAARFFMLGGLFIGLAVTQLAMAQSTAQAPTNTANPPPAADSLSSGHLLQTTLGLLFVLGLLLALAWVLKRAGFTAAQKRGGFYKVLATSSLGPREKIALIEVGNTWLVVGITAHSINTLHSLPAGGLDIGEAISPAVTFAKLLERVKTGKVGS</sequence>
<keyword evidence="8" id="KW-0282">Flagellum</keyword>
<keyword evidence="8" id="KW-0969">Cilium</keyword>
<gene>
    <name evidence="8" type="primary">fliO</name>
    <name evidence="8" type="ORF">NQT62_15085</name>
</gene>
<evidence type="ECO:0000256" key="1">
    <source>
        <dbReference type="ARBA" id="ARBA00022475"/>
    </source>
</evidence>
<reference evidence="8 9" key="1">
    <citation type="submission" date="2022-07" db="EMBL/GenBank/DDBJ databases">
        <authorList>
            <person name="Xamxidin M."/>
            <person name="Wu M."/>
        </authorList>
    </citation>
    <scope>NUCLEOTIDE SEQUENCE [LARGE SCALE GENOMIC DNA]</scope>
    <source>
        <strain evidence="8 9">NBRC 111650</strain>
    </source>
</reference>
<evidence type="ECO:0000256" key="7">
    <source>
        <dbReference type="RuleBase" id="RU362064"/>
    </source>
</evidence>
<dbReference type="NCBIfam" id="TIGR03500">
    <property type="entry name" value="FliO_TIGR"/>
    <property type="match status" value="1"/>
</dbReference>
<keyword evidence="5 7" id="KW-0975">Bacterial flagellum</keyword>
<keyword evidence="2 7" id="KW-0812">Transmembrane</keyword>
<dbReference type="PANTHER" id="PTHR38766:SF1">
    <property type="entry name" value="FLAGELLAR PROTEIN FLIO"/>
    <property type="match status" value="1"/>
</dbReference>
<dbReference type="PANTHER" id="PTHR38766">
    <property type="entry name" value="FLAGELLAR PROTEIN FLIO"/>
    <property type="match status" value="1"/>
</dbReference>
<comment type="similarity">
    <text evidence="6 7">Belongs to the FliO/MopB family.</text>
</comment>
<accession>A0ABT1WK14</accession>
<comment type="subcellular location">
    <subcellularLocation>
        <location evidence="7">Cell membrane</location>
    </subcellularLocation>
    <subcellularLocation>
        <location evidence="7">Bacterial flagellum basal body</location>
    </subcellularLocation>
</comment>
<dbReference type="RefSeq" id="WP_256765576.1">
    <property type="nucleotide sequence ID" value="NZ_JANIGO010000007.1"/>
</dbReference>
<keyword evidence="4 7" id="KW-0472">Membrane</keyword>
<evidence type="ECO:0000313" key="8">
    <source>
        <dbReference type="EMBL" id="MCQ8897764.1"/>
    </source>
</evidence>